<dbReference type="Proteomes" id="UP000886501">
    <property type="component" value="Unassembled WGS sequence"/>
</dbReference>
<name>A0ACB6ZDR2_THEGA</name>
<reference evidence="1" key="2">
    <citation type="journal article" date="2020" name="Nat. Commun.">
        <title>Large-scale genome sequencing of mycorrhizal fungi provides insights into the early evolution of symbiotic traits.</title>
        <authorList>
            <person name="Miyauchi S."/>
            <person name="Kiss E."/>
            <person name="Kuo A."/>
            <person name="Drula E."/>
            <person name="Kohler A."/>
            <person name="Sanchez-Garcia M."/>
            <person name="Morin E."/>
            <person name="Andreopoulos B."/>
            <person name="Barry K.W."/>
            <person name="Bonito G."/>
            <person name="Buee M."/>
            <person name="Carver A."/>
            <person name="Chen C."/>
            <person name="Cichocki N."/>
            <person name="Clum A."/>
            <person name="Culley D."/>
            <person name="Crous P.W."/>
            <person name="Fauchery L."/>
            <person name="Girlanda M."/>
            <person name="Hayes R.D."/>
            <person name="Keri Z."/>
            <person name="LaButti K."/>
            <person name="Lipzen A."/>
            <person name="Lombard V."/>
            <person name="Magnuson J."/>
            <person name="Maillard F."/>
            <person name="Murat C."/>
            <person name="Nolan M."/>
            <person name="Ohm R.A."/>
            <person name="Pangilinan J."/>
            <person name="Pereira M.F."/>
            <person name="Perotto S."/>
            <person name="Peter M."/>
            <person name="Pfister S."/>
            <person name="Riley R."/>
            <person name="Sitrit Y."/>
            <person name="Stielow J.B."/>
            <person name="Szollosi G."/>
            <person name="Zifcakova L."/>
            <person name="Stursova M."/>
            <person name="Spatafora J.W."/>
            <person name="Tedersoo L."/>
            <person name="Vaario L.M."/>
            <person name="Yamada A."/>
            <person name="Yan M."/>
            <person name="Wang P."/>
            <person name="Xu J."/>
            <person name="Bruns T."/>
            <person name="Baldrian P."/>
            <person name="Vilgalys R."/>
            <person name="Dunand C."/>
            <person name="Henrissat B."/>
            <person name="Grigoriev I.V."/>
            <person name="Hibbett D."/>
            <person name="Nagy L.G."/>
            <person name="Martin F.M."/>
        </authorList>
    </citation>
    <scope>NUCLEOTIDE SEQUENCE</scope>
    <source>
        <strain evidence="1">P2</strain>
    </source>
</reference>
<protein>
    <submittedName>
        <fullName evidence="1">Inositol polyphosphate phosphatase</fullName>
    </submittedName>
</protein>
<accession>A0ACB6ZDR2</accession>
<sequence>MARNARIISKDRLLVQTASYNTNLQGDSGVPQDLIDWLSPTLRVSSFLAKEPRAPDVVAVGFQELLPLHLSFSGLSKNVVENRNALILSQIEANAPNKEKYSLVTKVVNVGVALLVYILDEQFSRVADVQTSWTGCGPAYLGNKGAVGVRFRLAGEDGGLGETLTFVCAHLTAHERELSQRIADYNRIVGSLMFPPLPTSPSSFRKSSTASTTIYDTSHLFFFGDLNFRLDLPETHPLHGPDNRDSLVSALDSESKREELKEYDQLTAERKKGTVFVGLREGDFWKFKCTYKYEIGEVDKYSSLRTPSWTDRVLYTTYSDDPETPEKSNITNLLYTSVPGYTTSDHKPVVSLLLLPRLSSTPATSEEGEAEIPVLRLPADFKPVLIPYASLRSVIGRILDRILGYVLSILTLLGAGSTMIGVGNFVLGMGVLTFWRKSAGTTSDV</sequence>
<organism evidence="1 2">
    <name type="scientific">Thelephora ganbajun</name>
    <name type="common">Ganba fungus</name>
    <dbReference type="NCBI Taxonomy" id="370292"/>
    <lineage>
        <taxon>Eukaryota</taxon>
        <taxon>Fungi</taxon>
        <taxon>Dikarya</taxon>
        <taxon>Basidiomycota</taxon>
        <taxon>Agaricomycotina</taxon>
        <taxon>Agaricomycetes</taxon>
        <taxon>Thelephorales</taxon>
        <taxon>Thelephoraceae</taxon>
        <taxon>Thelephora</taxon>
    </lineage>
</organism>
<reference evidence="1" key="1">
    <citation type="submission" date="2019-10" db="EMBL/GenBank/DDBJ databases">
        <authorList>
            <consortium name="DOE Joint Genome Institute"/>
            <person name="Kuo A."/>
            <person name="Miyauchi S."/>
            <person name="Kiss E."/>
            <person name="Drula E."/>
            <person name="Kohler A."/>
            <person name="Sanchez-Garcia M."/>
            <person name="Andreopoulos B."/>
            <person name="Barry K.W."/>
            <person name="Bonito G."/>
            <person name="Buee M."/>
            <person name="Carver A."/>
            <person name="Chen C."/>
            <person name="Cichocki N."/>
            <person name="Clum A."/>
            <person name="Culley D."/>
            <person name="Crous P.W."/>
            <person name="Fauchery L."/>
            <person name="Girlanda M."/>
            <person name="Hayes R."/>
            <person name="Keri Z."/>
            <person name="Labutti K."/>
            <person name="Lipzen A."/>
            <person name="Lombard V."/>
            <person name="Magnuson J."/>
            <person name="Maillard F."/>
            <person name="Morin E."/>
            <person name="Murat C."/>
            <person name="Nolan M."/>
            <person name="Ohm R."/>
            <person name="Pangilinan J."/>
            <person name="Pereira M."/>
            <person name="Perotto S."/>
            <person name="Peter M."/>
            <person name="Riley R."/>
            <person name="Sitrit Y."/>
            <person name="Stielow B."/>
            <person name="Szollosi G."/>
            <person name="Zifcakova L."/>
            <person name="Stursova M."/>
            <person name="Spatafora J.W."/>
            <person name="Tedersoo L."/>
            <person name="Vaario L.-M."/>
            <person name="Yamada A."/>
            <person name="Yan M."/>
            <person name="Wang P."/>
            <person name="Xu J."/>
            <person name="Bruns T."/>
            <person name="Baldrian P."/>
            <person name="Vilgalys R."/>
            <person name="Henrissat B."/>
            <person name="Grigoriev I.V."/>
            <person name="Hibbett D."/>
            <person name="Nagy L.G."/>
            <person name="Martin F.M."/>
        </authorList>
    </citation>
    <scope>NUCLEOTIDE SEQUENCE</scope>
    <source>
        <strain evidence="1">P2</strain>
    </source>
</reference>
<dbReference type="EMBL" id="MU118031">
    <property type="protein sequence ID" value="KAF9647565.1"/>
    <property type="molecule type" value="Genomic_DNA"/>
</dbReference>
<evidence type="ECO:0000313" key="2">
    <source>
        <dbReference type="Proteomes" id="UP000886501"/>
    </source>
</evidence>
<keyword evidence="2" id="KW-1185">Reference proteome</keyword>
<comment type="caution">
    <text evidence="1">The sequence shown here is derived from an EMBL/GenBank/DDBJ whole genome shotgun (WGS) entry which is preliminary data.</text>
</comment>
<evidence type="ECO:0000313" key="1">
    <source>
        <dbReference type="EMBL" id="KAF9647565.1"/>
    </source>
</evidence>
<proteinExistence type="predicted"/>
<gene>
    <name evidence="1" type="ORF">BDM02DRAFT_2654273</name>
</gene>